<comment type="subcellular location">
    <subcellularLocation>
        <location evidence="1">Cell membrane</location>
        <topology evidence="1">Multi-pass membrane protein</topology>
    </subcellularLocation>
</comment>
<feature type="transmembrane region" description="Helical" evidence="7">
    <location>
        <begin position="115"/>
        <end position="138"/>
    </location>
</feature>
<feature type="transmembrane region" description="Helical" evidence="7">
    <location>
        <begin position="83"/>
        <end position="109"/>
    </location>
</feature>
<name>A0ABD4ELS9_9GAMM</name>
<protein>
    <submittedName>
        <fullName evidence="8">Flippase</fullName>
    </submittedName>
</protein>
<evidence type="ECO:0000256" key="1">
    <source>
        <dbReference type="ARBA" id="ARBA00004651"/>
    </source>
</evidence>
<dbReference type="Pfam" id="PF13440">
    <property type="entry name" value="Polysacc_synt_3"/>
    <property type="match status" value="1"/>
</dbReference>
<organism evidence="8 9">
    <name type="scientific">Pseudoalteromonas tetraodonis</name>
    <dbReference type="NCBI Taxonomy" id="43659"/>
    <lineage>
        <taxon>Bacteria</taxon>
        <taxon>Pseudomonadati</taxon>
        <taxon>Pseudomonadota</taxon>
        <taxon>Gammaproteobacteria</taxon>
        <taxon>Alteromonadales</taxon>
        <taxon>Pseudoalteromonadaceae</taxon>
        <taxon>Pseudoalteromonas</taxon>
    </lineage>
</organism>
<keyword evidence="3" id="KW-1003">Cell membrane</keyword>
<accession>A0ABD4ELS9</accession>
<feature type="transmembrane region" description="Helical" evidence="7">
    <location>
        <begin position="22"/>
        <end position="39"/>
    </location>
</feature>
<evidence type="ECO:0000256" key="2">
    <source>
        <dbReference type="ARBA" id="ARBA00007430"/>
    </source>
</evidence>
<evidence type="ECO:0000313" key="8">
    <source>
        <dbReference type="EMBL" id="KYL33918.1"/>
    </source>
</evidence>
<feature type="transmembrane region" description="Helical" evidence="7">
    <location>
        <begin position="331"/>
        <end position="352"/>
    </location>
</feature>
<feature type="transmembrane region" description="Helical" evidence="7">
    <location>
        <begin position="388"/>
        <end position="408"/>
    </location>
</feature>
<keyword evidence="4 7" id="KW-0812">Transmembrane</keyword>
<feature type="transmembrane region" description="Helical" evidence="7">
    <location>
        <begin position="447"/>
        <end position="472"/>
    </location>
</feature>
<reference evidence="8 9" key="1">
    <citation type="submission" date="2016-03" db="EMBL/GenBank/DDBJ databases">
        <authorList>
            <person name="Zhang H."/>
            <person name="Liu R."/>
            <person name="Wang M."/>
            <person name="Wang H."/>
            <person name="Wang L."/>
            <person name="Song L."/>
        </authorList>
    </citation>
    <scope>NUCLEOTIDE SEQUENCE [LARGE SCALE GENOMIC DNA]</scope>
    <source>
        <strain evidence="8 9">DSM 16099</strain>
    </source>
</reference>
<keyword evidence="6 7" id="KW-0472">Membrane</keyword>
<feature type="transmembrane region" description="Helical" evidence="7">
    <location>
        <begin position="294"/>
        <end position="311"/>
    </location>
</feature>
<dbReference type="GO" id="GO:0005886">
    <property type="term" value="C:plasma membrane"/>
    <property type="evidence" value="ECO:0007669"/>
    <property type="project" value="UniProtKB-SubCell"/>
</dbReference>
<comment type="similarity">
    <text evidence="2">Belongs to the polysaccharide synthase family.</text>
</comment>
<dbReference type="AlphaFoldDB" id="A0ABD4ELS9"/>
<sequence length="478" mass="53831">MIEISVTQKLNRAILSSLSGKYATYLIQIISLMILSRLFDPATFGKVAAIQVFVMFFQMLSSSGLNSAIVYKDEISVSERDGIFSATLLVGIFATITYLLLSPSIFSLLRVDSDYFLNIILAISIVFSASSIMPLASLQKDTKFILVARAEIFAELMSLLACYITYLNGYEERALGIKIVTVAIIRFIAYYYFSSETGVGRPFLGSKVKSINSLMGVAKFQLAFNVVNYFSRNLDTILIARYFGVATVGFYEKSYQLMRYPLQMFTFAITPALQPVLTKYKDTPEIVKNEFYKVAFKLSLLGIFASTILFYNAKDVIFILFGSQWGQTIPILQVLAVTIPLQMVLSSTGGIYQAFGATKDMFKCGVFSSFLNILAILIGIYLGNVLVLCGLLTLSFFINYLQCFYVLHNNVFKAKLDFKFLSISLIILIPYTNFFFFEQAYVFPSNYLQAVLNVLLFSAFALPLILVLYFLFRKKFIN</sequence>
<feature type="transmembrane region" description="Helical" evidence="7">
    <location>
        <begin position="150"/>
        <end position="169"/>
    </location>
</feature>
<evidence type="ECO:0000256" key="3">
    <source>
        <dbReference type="ARBA" id="ARBA00022475"/>
    </source>
</evidence>
<evidence type="ECO:0000256" key="7">
    <source>
        <dbReference type="SAM" id="Phobius"/>
    </source>
</evidence>
<feature type="transmembrane region" description="Helical" evidence="7">
    <location>
        <begin position="364"/>
        <end position="382"/>
    </location>
</feature>
<evidence type="ECO:0000256" key="4">
    <source>
        <dbReference type="ARBA" id="ARBA00022692"/>
    </source>
</evidence>
<feature type="transmembrane region" description="Helical" evidence="7">
    <location>
        <begin position="175"/>
        <end position="193"/>
    </location>
</feature>
<dbReference type="Proteomes" id="UP000075763">
    <property type="component" value="Unassembled WGS sequence"/>
</dbReference>
<dbReference type="InterPro" id="IPR050833">
    <property type="entry name" value="Poly_Biosynth_Transport"/>
</dbReference>
<feature type="transmembrane region" description="Helical" evidence="7">
    <location>
        <begin position="51"/>
        <end position="71"/>
    </location>
</feature>
<proteinExistence type="inferred from homology"/>
<evidence type="ECO:0000256" key="5">
    <source>
        <dbReference type="ARBA" id="ARBA00022989"/>
    </source>
</evidence>
<dbReference type="PANTHER" id="PTHR30250:SF10">
    <property type="entry name" value="LIPOPOLYSACCHARIDE BIOSYNTHESIS PROTEIN WZXC"/>
    <property type="match status" value="1"/>
</dbReference>
<dbReference type="PANTHER" id="PTHR30250">
    <property type="entry name" value="PST FAMILY PREDICTED COLANIC ACID TRANSPORTER"/>
    <property type="match status" value="1"/>
</dbReference>
<dbReference type="EMBL" id="LVCN01000032">
    <property type="protein sequence ID" value="KYL33918.1"/>
    <property type="molecule type" value="Genomic_DNA"/>
</dbReference>
<keyword evidence="5 7" id="KW-1133">Transmembrane helix</keyword>
<evidence type="ECO:0000256" key="6">
    <source>
        <dbReference type="ARBA" id="ARBA00023136"/>
    </source>
</evidence>
<evidence type="ECO:0000313" key="9">
    <source>
        <dbReference type="Proteomes" id="UP000075763"/>
    </source>
</evidence>
<gene>
    <name evidence="8" type="ORF">A2I96_15995</name>
</gene>
<feature type="transmembrane region" description="Helical" evidence="7">
    <location>
        <begin position="420"/>
        <end position="441"/>
    </location>
</feature>
<comment type="caution">
    <text evidence="8">The sequence shown here is derived from an EMBL/GenBank/DDBJ whole genome shotgun (WGS) entry which is preliminary data.</text>
</comment>